<dbReference type="Proteomes" id="UP001247805">
    <property type="component" value="Unassembled WGS sequence"/>
</dbReference>
<keyword evidence="2" id="KW-1185">Reference proteome</keyword>
<proteinExistence type="predicted"/>
<protein>
    <submittedName>
        <fullName evidence="1">Uncharacterized protein</fullName>
    </submittedName>
</protein>
<name>A0ABU3SXQ3_9ALTE</name>
<accession>A0ABU3SXQ3</accession>
<gene>
    <name evidence="1" type="ORF">RS130_13240</name>
</gene>
<sequence length="67" mass="7181">MARPCKLSIPCVTTGMPAEQALGRIGLYPASSGGIGMAILSTLSDEKIQETYENHPEIPSFQVELMT</sequence>
<dbReference type="RefSeq" id="WP_316026331.1">
    <property type="nucleotide sequence ID" value="NZ_JAWDIO010000002.1"/>
</dbReference>
<evidence type="ECO:0000313" key="1">
    <source>
        <dbReference type="EMBL" id="MDU0354752.1"/>
    </source>
</evidence>
<organism evidence="1 2">
    <name type="scientific">Paraglaciecola aquimarina</name>
    <dbReference type="NCBI Taxonomy" id="1235557"/>
    <lineage>
        <taxon>Bacteria</taxon>
        <taxon>Pseudomonadati</taxon>
        <taxon>Pseudomonadota</taxon>
        <taxon>Gammaproteobacteria</taxon>
        <taxon>Alteromonadales</taxon>
        <taxon>Alteromonadaceae</taxon>
        <taxon>Paraglaciecola</taxon>
    </lineage>
</organism>
<dbReference type="EMBL" id="JAWDIO010000002">
    <property type="protein sequence ID" value="MDU0354752.1"/>
    <property type="molecule type" value="Genomic_DNA"/>
</dbReference>
<evidence type="ECO:0000313" key="2">
    <source>
        <dbReference type="Proteomes" id="UP001247805"/>
    </source>
</evidence>
<reference evidence="1 2" key="1">
    <citation type="submission" date="2023-10" db="EMBL/GenBank/DDBJ databases">
        <title>Glaciecola aquimarina strain GGW-M5 nov., isolated from a coastal seawater.</title>
        <authorList>
            <person name="Bayburt H."/>
            <person name="Kim J.M."/>
            <person name="Choi B.J."/>
            <person name="Jeon C.O."/>
        </authorList>
    </citation>
    <scope>NUCLEOTIDE SEQUENCE [LARGE SCALE GENOMIC DNA]</scope>
    <source>
        <strain evidence="1 2">KCTC 32108</strain>
    </source>
</reference>
<comment type="caution">
    <text evidence="1">The sequence shown here is derived from an EMBL/GenBank/DDBJ whole genome shotgun (WGS) entry which is preliminary data.</text>
</comment>